<gene>
    <name evidence="1" type="ORF">METZ01_LOCUS163850</name>
</gene>
<proteinExistence type="predicted"/>
<organism evidence="1">
    <name type="scientific">marine metagenome</name>
    <dbReference type="NCBI Taxonomy" id="408172"/>
    <lineage>
        <taxon>unclassified sequences</taxon>
        <taxon>metagenomes</taxon>
        <taxon>ecological metagenomes</taxon>
    </lineage>
</organism>
<name>A0A382BB25_9ZZZZ</name>
<dbReference type="AlphaFoldDB" id="A0A382BB25"/>
<protein>
    <submittedName>
        <fullName evidence="1">Uncharacterized protein</fullName>
    </submittedName>
</protein>
<feature type="non-terminal residue" evidence="1">
    <location>
        <position position="77"/>
    </location>
</feature>
<reference evidence="1" key="1">
    <citation type="submission" date="2018-05" db="EMBL/GenBank/DDBJ databases">
        <authorList>
            <person name="Lanie J.A."/>
            <person name="Ng W.-L."/>
            <person name="Kazmierczak K.M."/>
            <person name="Andrzejewski T.M."/>
            <person name="Davidsen T.M."/>
            <person name="Wayne K.J."/>
            <person name="Tettelin H."/>
            <person name="Glass J.I."/>
            <person name="Rusch D."/>
            <person name="Podicherti R."/>
            <person name="Tsui H.-C.T."/>
            <person name="Winkler M.E."/>
        </authorList>
    </citation>
    <scope>NUCLEOTIDE SEQUENCE</scope>
</reference>
<dbReference type="EMBL" id="UINC01029001">
    <property type="protein sequence ID" value="SVB10996.1"/>
    <property type="molecule type" value="Genomic_DNA"/>
</dbReference>
<accession>A0A382BB25</accession>
<feature type="non-terminal residue" evidence="1">
    <location>
        <position position="1"/>
    </location>
</feature>
<evidence type="ECO:0000313" key="1">
    <source>
        <dbReference type="EMBL" id="SVB10996.1"/>
    </source>
</evidence>
<dbReference type="PANTHER" id="PTHR10668:SF103">
    <property type="entry name" value="PYRIDINE NUCLEOTIDE-DISULFIDE OXIDOREDUCTASE DOMAIN-CONTAINING PROTEIN 2"/>
    <property type="match status" value="1"/>
</dbReference>
<sequence>VLVLERRYILGGAAVTEEVFPGFKFSVCSYVVSLMKANVIRELRLPKFGLELLPLESTLTPLDNDYLIRTADSDETY</sequence>
<dbReference type="PANTHER" id="PTHR10668">
    <property type="entry name" value="PHYTOENE DEHYDROGENASE"/>
    <property type="match status" value="1"/>
</dbReference>